<dbReference type="GO" id="GO:0003677">
    <property type="term" value="F:DNA binding"/>
    <property type="evidence" value="ECO:0007669"/>
    <property type="project" value="UniProtKB-KW"/>
</dbReference>
<reference evidence="4 5" key="1">
    <citation type="submission" date="2020-03" db="EMBL/GenBank/DDBJ databases">
        <title>Genomic Encyclopedia of Type Strains, Phase IV (KMG-IV): sequencing the most valuable type-strain genomes for metagenomic binning, comparative biology and taxonomic classification.</title>
        <authorList>
            <person name="Goeker M."/>
        </authorList>
    </citation>
    <scope>NUCLEOTIDE SEQUENCE [LARGE SCALE GENOMIC DNA]</scope>
    <source>
        <strain evidence="4 5">DSM 27651</strain>
    </source>
</reference>
<dbReference type="EMBL" id="JAATJE010000002">
    <property type="protein sequence ID" value="NJC35172.1"/>
    <property type="molecule type" value="Genomic_DNA"/>
</dbReference>
<dbReference type="InterPro" id="IPR001789">
    <property type="entry name" value="Sig_transdc_resp-reg_receiver"/>
</dbReference>
<dbReference type="Pfam" id="PF00072">
    <property type="entry name" value="Response_reg"/>
    <property type="match status" value="1"/>
</dbReference>
<dbReference type="PROSITE" id="PS50110">
    <property type="entry name" value="RESPONSE_REGULATORY"/>
    <property type="match status" value="1"/>
</dbReference>
<dbReference type="SMART" id="SM00448">
    <property type="entry name" value="REC"/>
    <property type="match status" value="1"/>
</dbReference>
<dbReference type="RefSeq" id="WP_167955849.1">
    <property type="nucleotide sequence ID" value="NZ_JAATJE010000002.1"/>
</dbReference>
<keyword evidence="4" id="KW-0238">DNA-binding</keyword>
<proteinExistence type="predicted"/>
<dbReference type="InterPro" id="IPR011006">
    <property type="entry name" value="CheY-like_superfamily"/>
</dbReference>
<dbReference type="InterPro" id="IPR050595">
    <property type="entry name" value="Bact_response_regulator"/>
</dbReference>
<dbReference type="Gene3D" id="3.40.50.2300">
    <property type="match status" value="1"/>
</dbReference>
<sequence length="126" mass="13913">MGRIILVDDDEIVAGLVQDAFFAAGHAIGWLSDGQAALQVIKRRPPDLLILDCNMPGLSGIQLLRVIRETPGLHELPVLMLTARQSENDERIIRYEGANDYMSKPFDATRLVGRAESLMSGVTPWN</sequence>
<dbReference type="Proteomes" id="UP000734218">
    <property type="component" value="Unassembled WGS sequence"/>
</dbReference>
<name>A0ABX0XP47_9SPHN</name>
<dbReference type="PANTHER" id="PTHR44591:SF3">
    <property type="entry name" value="RESPONSE REGULATORY DOMAIN-CONTAINING PROTEIN"/>
    <property type="match status" value="1"/>
</dbReference>
<evidence type="ECO:0000256" key="2">
    <source>
        <dbReference type="PROSITE-ProRule" id="PRU00169"/>
    </source>
</evidence>
<dbReference type="CDD" id="cd17574">
    <property type="entry name" value="REC_OmpR"/>
    <property type="match status" value="1"/>
</dbReference>
<gene>
    <name evidence="4" type="ORF">GGR88_002686</name>
</gene>
<dbReference type="SUPFAM" id="SSF52172">
    <property type="entry name" value="CheY-like"/>
    <property type="match status" value="1"/>
</dbReference>
<accession>A0ABX0XP47</accession>
<comment type="caution">
    <text evidence="4">The sequence shown here is derived from an EMBL/GenBank/DDBJ whole genome shotgun (WGS) entry which is preliminary data.</text>
</comment>
<keyword evidence="1 2" id="KW-0597">Phosphoprotein</keyword>
<evidence type="ECO:0000313" key="4">
    <source>
        <dbReference type="EMBL" id="NJC35172.1"/>
    </source>
</evidence>
<keyword evidence="5" id="KW-1185">Reference proteome</keyword>
<evidence type="ECO:0000313" key="5">
    <source>
        <dbReference type="Proteomes" id="UP000734218"/>
    </source>
</evidence>
<feature type="modified residue" description="4-aspartylphosphate" evidence="2">
    <location>
        <position position="52"/>
    </location>
</feature>
<organism evidence="4 5">
    <name type="scientific">Sphingomonas jejuensis</name>
    <dbReference type="NCBI Taxonomy" id="904715"/>
    <lineage>
        <taxon>Bacteria</taxon>
        <taxon>Pseudomonadati</taxon>
        <taxon>Pseudomonadota</taxon>
        <taxon>Alphaproteobacteria</taxon>
        <taxon>Sphingomonadales</taxon>
        <taxon>Sphingomonadaceae</taxon>
        <taxon>Sphingomonas</taxon>
    </lineage>
</organism>
<protein>
    <submittedName>
        <fullName evidence="4">DNA-binding response OmpR family regulator</fullName>
    </submittedName>
</protein>
<dbReference type="PANTHER" id="PTHR44591">
    <property type="entry name" value="STRESS RESPONSE REGULATOR PROTEIN 1"/>
    <property type="match status" value="1"/>
</dbReference>
<evidence type="ECO:0000256" key="1">
    <source>
        <dbReference type="ARBA" id="ARBA00022553"/>
    </source>
</evidence>
<feature type="domain" description="Response regulatory" evidence="3">
    <location>
        <begin position="3"/>
        <end position="119"/>
    </location>
</feature>
<evidence type="ECO:0000259" key="3">
    <source>
        <dbReference type="PROSITE" id="PS50110"/>
    </source>
</evidence>